<dbReference type="Gene3D" id="3.40.50.300">
    <property type="entry name" value="P-loop containing nucleotide triphosphate hydrolases"/>
    <property type="match status" value="1"/>
</dbReference>
<proteinExistence type="predicted"/>
<dbReference type="SUPFAM" id="SSF52540">
    <property type="entry name" value="P-loop containing nucleoside triphosphate hydrolases"/>
    <property type="match status" value="1"/>
</dbReference>
<gene>
    <name evidence="1" type="ORF">H6F99_13340</name>
</gene>
<evidence type="ECO:0000313" key="1">
    <source>
        <dbReference type="EMBL" id="MBD2279242.1"/>
    </source>
</evidence>
<sequence length="255" mass="30354">MHLQVMKKLIIGLGTGRCGSLSLSFFLSDQQGIQVLHEGNINDKPNPFKWENDYENILQWIEELELFSNSNQYFGDIGMYFLPYVSSLITQFPDIRFICLKRNRQEVINSFLVKTQDRNHWCEHDGTIWKKDPVWDSVFPKFNEPDKAKVLGLYWDMYYEEIDRLILEYPEHICCLSTESLNSLIGRNEILDFIGYKGERKVNGNYIKNKHDDFNSFYKHSLNILLWMGRHTLPKSVRHLLWKIIGKNLYNYINW</sequence>
<protein>
    <recommendedName>
        <fullName evidence="3">Sulfotransferase</fullName>
    </recommendedName>
</protein>
<comment type="caution">
    <text evidence="1">The sequence shown here is derived from an EMBL/GenBank/DDBJ whole genome shotgun (WGS) entry which is preliminary data.</text>
</comment>
<dbReference type="InterPro" id="IPR027417">
    <property type="entry name" value="P-loop_NTPase"/>
</dbReference>
<organism evidence="1 2">
    <name type="scientific">Aphanizomenon flos-aquae FACHB-1040</name>
    <dbReference type="NCBI Taxonomy" id="2692887"/>
    <lineage>
        <taxon>Bacteria</taxon>
        <taxon>Bacillati</taxon>
        <taxon>Cyanobacteriota</taxon>
        <taxon>Cyanophyceae</taxon>
        <taxon>Nostocales</taxon>
        <taxon>Aphanizomenonaceae</taxon>
        <taxon>Aphanizomenon</taxon>
    </lineage>
</organism>
<dbReference type="EMBL" id="JACJQT010000032">
    <property type="protein sequence ID" value="MBD2279242.1"/>
    <property type="molecule type" value="Genomic_DNA"/>
</dbReference>
<evidence type="ECO:0000313" key="2">
    <source>
        <dbReference type="Proteomes" id="UP000606721"/>
    </source>
</evidence>
<reference evidence="1 2" key="1">
    <citation type="journal article" date="2020" name="ISME J.">
        <title>Comparative genomics reveals insights into cyanobacterial evolution and habitat adaptation.</title>
        <authorList>
            <person name="Chen M.Y."/>
            <person name="Teng W.K."/>
            <person name="Zhao L."/>
            <person name="Hu C.X."/>
            <person name="Zhou Y.K."/>
            <person name="Han B.P."/>
            <person name="Song L.R."/>
            <person name="Shu W.S."/>
        </authorList>
    </citation>
    <scope>NUCLEOTIDE SEQUENCE [LARGE SCALE GENOMIC DNA]</scope>
    <source>
        <strain evidence="1 2">FACHB-1040</strain>
    </source>
</reference>
<dbReference type="Proteomes" id="UP000606721">
    <property type="component" value="Unassembled WGS sequence"/>
</dbReference>
<keyword evidence="2" id="KW-1185">Reference proteome</keyword>
<accession>A0ABR8BWR4</accession>
<name>A0ABR8BWR4_APHFL</name>
<evidence type="ECO:0008006" key="3">
    <source>
        <dbReference type="Google" id="ProtNLM"/>
    </source>
</evidence>